<evidence type="ECO:0000313" key="4">
    <source>
        <dbReference type="Proteomes" id="UP000611500"/>
    </source>
</evidence>
<gene>
    <name evidence="3" type="ORF">GCM10010961_19710</name>
</gene>
<dbReference type="GO" id="GO:0006313">
    <property type="term" value="P:DNA transposition"/>
    <property type="evidence" value="ECO:0007669"/>
    <property type="project" value="InterPro"/>
</dbReference>
<sequence>MGLALTGGPSWSVALRSRQADHDIIADRRERFQMSSWGGQDRIGWRFHNPEEDGMKIFIGIDVSLASSAVCVIDEHGQVVKRAQIDSEPEALIAFLRDLPFTIEAIGLEAGPLSQWLHRGLGEAGFELVLMETRQVKAVLKAMPVKTDRRDAEGIARLLRMGWFRPVHCKSVSAQEMRALLSARKAVQKAALDIEQSLRGVLRNFGMKLGPVGKGKGRYESRVRELVAGNAALEAAATAILDARTVLRDRLSALDRRVLELARQDDACRLMMTMPGVGAVVALTVRSAIDDPARFRSSRDVGPWVGLTPRREQSGERDVTGRITKAGDAALRTALFNAATVMMHNARPCRLKAWGMQVARRRGSKRATVAVARRIGVVLHRMWLDGTEFRPQRKPVPTTA</sequence>
<name>A0A8J3MCI6_9RHOB</name>
<proteinExistence type="predicted"/>
<feature type="domain" description="Transposase IS116/IS110/IS902 C-terminal" evidence="2">
    <location>
        <begin position="268"/>
        <end position="347"/>
    </location>
</feature>
<comment type="caution">
    <text evidence="3">The sequence shown here is derived from an EMBL/GenBank/DDBJ whole genome shotgun (WGS) entry which is preliminary data.</text>
</comment>
<dbReference type="GO" id="GO:0003677">
    <property type="term" value="F:DNA binding"/>
    <property type="evidence" value="ECO:0007669"/>
    <property type="project" value="InterPro"/>
</dbReference>
<evidence type="ECO:0000259" key="1">
    <source>
        <dbReference type="Pfam" id="PF01548"/>
    </source>
</evidence>
<protein>
    <submittedName>
        <fullName evidence="3">IS110 family transposase</fullName>
    </submittedName>
</protein>
<dbReference type="InterPro" id="IPR047650">
    <property type="entry name" value="Transpos_IS110"/>
</dbReference>
<dbReference type="InterPro" id="IPR003346">
    <property type="entry name" value="Transposase_20"/>
</dbReference>
<evidence type="ECO:0000259" key="2">
    <source>
        <dbReference type="Pfam" id="PF02371"/>
    </source>
</evidence>
<dbReference type="InterPro" id="IPR002525">
    <property type="entry name" value="Transp_IS110-like_N"/>
</dbReference>
<dbReference type="EMBL" id="BNAP01000006">
    <property type="protein sequence ID" value="GHG89775.1"/>
    <property type="molecule type" value="Genomic_DNA"/>
</dbReference>
<organism evidence="3 4">
    <name type="scientific">Pseudodonghicola xiamenensis</name>
    <dbReference type="NCBI Taxonomy" id="337702"/>
    <lineage>
        <taxon>Bacteria</taxon>
        <taxon>Pseudomonadati</taxon>
        <taxon>Pseudomonadota</taxon>
        <taxon>Alphaproteobacteria</taxon>
        <taxon>Rhodobacterales</taxon>
        <taxon>Paracoccaceae</taxon>
        <taxon>Pseudodonghicola</taxon>
    </lineage>
</organism>
<accession>A0A8J3MCI6</accession>
<dbReference type="PANTHER" id="PTHR33055:SF3">
    <property type="entry name" value="PUTATIVE TRANSPOSASE FOR IS117-RELATED"/>
    <property type="match status" value="1"/>
</dbReference>
<dbReference type="NCBIfam" id="NF033542">
    <property type="entry name" value="transpos_IS110"/>
    <property type="match status" value="1"/>
</dbReference>
<evidence type="ECO:0000313" key="3">
    <source>
        <dbReference type="EMBL" id="GHG89775.1"/>
    </source>
</evidence>
<dbReference type="AlphaFoldDB" id="A0A8J3MCI6"/>
<reference evidence="3" key="2">
    <citation type="submission" date="2020-09" db="EMBL/GenBank/DDBJ databases">
        <authorList>
            <person name="Sun Q."/>
            <person name="Zhou Y."/>
        </authorList>
    </citation>
    <scope>NUCLEOTIDE SEQUENCE</scope>
    <source>
        <strain evidence="3">CGMCC 1.7081</strain>
    </source>
</reference>
<dbReference type="Proteomes" id="UP000611500">
    <property type="component" value="Unassembled WGS sequence"/>
</dbReference>
<feature type="domain" description="Transposase IS110-like N-terminal" evidence="1">
    <location>
        <begin position="59"/>
        <end position="204"/>
    </location>
</feature>
<keyword evidence="4" id="KW-1185">Reference proteome</keyword>
<dbReference type="PANTHER" id="PTHR33055">
    <property type="entry name" value="TRANSPOSASE FOR INSERTION SEQUENCE ELEMENT IS1111A"/>
    <property type="match status" value="1"/>
</dbReference>
<reference evidence="3" key="1">
    <citation type="journal article" date="2014" name="Int. J. Syst. Evol. Microbiol.">
        <title>Complete genome sequence of Corynebacterium casei LMG S-19264T (=DSM 44701T), isolated from a smear-ripened cheese.</title>
        <authorList>
            <consortium name="US DOE Joint Genome Institute (JGI-PGF)"/>
            <person name="Walter F."/>
            <person name="Albersmeier A."/>
            <person name="Kalinowski J."/>
            <person name="Ruckert C."/>
        </authorList>
    </citation>
    <scope>NUCLEOTIDE SEQUENCE</scope>
    <source>
        <strain evidence="3">CGMCC 1.7081</strain>
    </source>
</reference>
<dbReference type="GO" id="GO:0004803">
    <property type="term" value="F:transposase activity"/>
    <property type="evidence" value="ECO:0007669"/>
    <property type="project" value="InterPro"/>
</dbReference>
<dbReference type="Pfam" id="PF01548">
    <property type="entry name" value="DEDD_Tnp_IS110"/>
    <property type="match status" value="1"/>
</dbReference>
<dbReference type="Pfam" id="PF02371">
    <property type="entry name" value="Transposase_20"/>
    <property type="match status" value="1"/>
</dbReference>